<dbReference type="InterPro" id="IPR036388">
    <property type="entry name" value="WH-like_DNA-bd_sf"/>
</dbReference>
<evidence type="ECO:0000313" key="8">
    <source>
        <dbReference type="Proteomes" id="UP000220246"/>
    </source>
</evidence>
<dbReference type="SUPFAM" id="SSF50331">
    <property type="entry name" value="MOP-like"/>
    <property type="match status" value="1"/>
</dbReference>
<dbReference type="PROSITE" id="PS51866">
    <property type="entry name" value="MOP"/>
    <property type="match status" value="1"/>
</dbReference>
<evidence type="ECO:0000256" key="3">
    <source>
        <dbReference type="ARBA" id="ARBA00022505"/>
    </source>
</evidence>
<dbReference type="STRING" id="1219032.GCA_001515545_03536"/>
<dbReference type="GO" id="GO:0030151">
    <property type="term" value="F:molybdenum ion binding"/>
    <property type="evidence" value="ECO:0007669"/>
    <property type="project" value="UniProtKB-UniRule"/>
</dbReference>
<dbReference type="Gene3D" id="1.10.10.10">
    <property type="entry name" value="Winged helix-like DNA-binding domain superfamily/Winged helix DNA-binding domain"/>
    <property type="match status" value="1"/>
</dbReference>
<dbReference type="OrthoDB" id="9800709at2"/>
<dbReference type="InterPro" id="IPR004606">
    <property type="entry name" value="Mop_domain"/>
</dbReference>
<dbReference type="InterPro" id="IPR036390">
    <property type="entry name" value="WH_DNA-bd_sf"/>
</dbReference>
<dbReference type="GeneID" id="80800353"/>
<dbReference type="SUPFAM" id="SSF46785">
    <property type="entry name" value="Winged helix' DNA-binding domain"/>
    <property type="match status" value="1"/>
</dbReference>
<evidence type="ECO:0000256" key="2">
    <source>
        <dbReference type="ARBA" id="ARBA00022448"/>
    </source>
</evidence>
<dbReference type="InterPro" id="IPR005116">
    <property type="entry name" value="Transp-assoc_OB_typ1"/>
</dbReference>
<dbReference type="InterPro" id="IPR051815">
    <property type="entry name" value="Molybdate_resp_trans_reg"/>
</dbReference>
<evidence type="ECO:0000259" key="6">
    <source>
        <dbReference type="PROSITE" id="PS51866"/>
    </source>
</evidence>
<dbReference type="PANTHER" id="PTHR30432">
    <property type="entry name" value="TRANSCRIPTIONAL REGULATOR MODE"/>
    <property type="match status" value="1"/>
</dbReference>
<dbReference type="Pfam" id="PF00126">
    <property type="entry name" value="HTH_1"/>
    <property type="match status" value="1"/>
</dbReference>
<dbReference type="PIRSF" id="PIRSF005763">
    <property type="entry name" value="Txn_reg_ModE"/>
    <property type="match status" value="1"/>
</dbReference>
<dbReference type="GO" id="GO:0015689">
    <property type="term" value="P:molybdate ion transport"/>
    <property type="evidence" value="ECO:0007669"/>
    <property type="project" value="UniProtKB-UniRule"/>
</dbReference>
<dbReference type="RefSeq" id="WP_066540743.1">
    <property type="nucleotide sequence ID" value="NZ_PDEA01000001.1"/>
</dbReference>
<dbReference type="Pfam" id="PF03459">
    <property type="entry name" value="TOBE"/>
    <property type="match status" value="1"/>
</dbReference>
<comment type="caution">
    <text evidence="7">The sequence shown here is derived from an EMBL/GenBank/DDBJ whole genome shotgun (WGS) entry which is preliminary data.</text>
</comment>
<dbReference type="AlphaFoldDB" id="A0A2A7UT35"/>
<evidence type="ECO:0000256" key="1">
    <source>
        <dbReference type="ARBA" id="ARBA00008110"/>
    </source>
</evidence>
<reference evidence="8" key="1">
    <citation type="submission" date="2017-09" db="EMBL/GenBank/DDBJ databases">
        <title>FDA dAtabase for Regulatory Grade micrObial Sequences (FDA-ARGOS): Supporting development and validation of Infectious Disease Dx tests.</title>
        <authorList>
            <person name="Minogue T."/>
            <person name="Wolcott M."/>
            <person name="Wasieloski L."/>
            <person name="Aguilar W."/>
            <person name="Moore D."/>
            <person name="Tallon L."/>
            <person name="Sadzewicz L."/>
            <person name="Ott S."/>
            <person name="Zhao X."/>
            <person name="Nagaraj S."/>
            <person name="Vavikolanu K."/>
            <person name="Aluvathingal J."/>
            <person name="Nadendla S."/>
            <person name="Sichtig H."/>
        </authorList>
    </citation>
    <scope>NUCLEOTIDE SEQUENCE [LARGE SCALE GENOMIC DNA]</scope>
    <source>
        <strain evidence="8">FDAARGOS_394</strain>
    </source>
</reference>
<dbReference type="PANTHER" id="PTHR30432:SF1">
    <property type="entry name" value="DNA-BINDING TRANSCRIPTIONAL DUAL REGULATOR MODE"/>
    <property type="match status" value="1"/>
</dbReference>
<accession>A0A2A7UT35</accession>
<sequence length="269" mass="27425">MADRTASSSPMPATALLDALGHSMSDKRIEVLRHLVHNGSISQSARDCGISYKAAWQALDTLTNLAGVTLVERSVGGAGGGGATLTEAGHALLQAADAMERARSEVLARLQGAGLHQPVLARLAVRTSMRNQWPCTVQSLHTEGGRVTVLLHTDSRHAAPLRAQVTRESAELMGLFPGQAVLAMAKATAVQVLSGAAAADGLQATVWDGEVTRADTGEGAEVAVRLPGGVHVVGFAVGAPLQPGAQVQVRIPAAAVVLALVDGAGLAGA</sequence>
<name>A0A2A7UT35_COMTR</name>
<feature type="domain" description="Mop" evidence="6">
    <location>
        <begin position="126"/>
        <end position="194"/>
    </location>
</feature>
<keyword evidence="8" id="KW-1185">Reference proteome</keyword>
<protein>
    <submittedName>
        <fullName evidence="7">ModE family transcriptional regulator</fullName>
    </submittedName>
</protein>
<keyword evidence="3 5" id="KW-0500">Molybdenum</keyword>
<dbReference type="InterPro" id="IPR008995">
    <property type="entry name" value="Mo/tungstate-bd_C_term_dom"/>
</dbReference>
<evidence type="ECO:0000313" key="7">
    <source>
        <dbReference type="EMBL" id="PEH88394.1"/>
    </source>
</evidence>
<dbReference type="InterPro" id="IPR000847">
    <property type="entry name" value="LysR_HTH_N"/>
</dbReference>
<keyword evidence="2 5" id="KW-0813">Transport</keyword>
<gene>
    <name evidence="7" type="ORF">CRM82_07060</name>
</gene>
<dbReference type="Proteomes" id="UP000220246">
    <property type="component" value="Unassembled WGS sequence"/>
</dbReference>
<comment type="similarity">
    <text evidence="1 5">Belongs to the ModE family.</text>
</comment>
<dbReference type="EMBL" id="PDEA01000001">
    <property type="protein sequence ID" value="PEH88394.1"/>
    <property type="molecule type" value="Genomic_DNA"/>
</dbReference>
<proteinExistence type="inferred from homology"/>
<evidence type="ECO:0000256" key="5">
    <source>
        <dbReference type="PIRNR" id="PIRNR005763"/>
    </source>
</evidence>
<dbReference type="GO" id="GO:0003700">
    <property type="term" value="F:DNA-binding transcription factor activity"/>
    <property type="evidence" value="ECO:0007669"/>
    <property type="project" value="InterPro"/>
</dbReference>
<organism evidence="7 8">
    <name type="scientific">Comamonas terrigena</name>
    <dbReference type="NCBI Taxonomy" id="32013"/>
    <lineage>
        <taxon>Bacteria</taxon>
        <taxon>Pseudomonadati</taxon>
        <taxon>Pseudomonadota</taxon>
        <taxon>Betaproteobacteria</taxon>
        <taxon>Burkholderiales</taxon>
        <taxon>Comamonadaceae</taxon>
        <taxon>Comamonas</taxon>
    </lineage>
</organism>
<evidence type="ECO:0000256" key="4">
    <source>
        <dbReference type="ARBA" id="ARBA00022737"/>
    </source>
</evidence>
<dbReference type="Gene3D" id="2.40.50.100">
    <property type="match status" value="1"/>
</dbReference>
<dbReference type="InterPro" id="IPR016462">
    <property type="entry name" value="ModE"/>
</dbReference>
<keyword evidence="4" id="KW-0677">Repeat</keyword>